<keyword evidence="1" id="KW-0805">Transcription regulation</keyword>
<evidence type="ECO:0000259" key="4">
    <source>
        <dbReference type="PROSITE" id="PS01124"/>
    </source>
</evidence>
<dbReference type="Gene3D" id="2.60.120.10">
    <property type="entry name" value="Jelly Rolls"/>
    <property type="match status" value="1"/>
</dbReference>
<dbReference type="PROSITE" id="PS01124">
    <property type="entry name" value="HTH_ARAC_FAMILY_2"/>
    <property type="match status" value="1"/>
</dbReference>
<dbReference type="GO" id="GO:0003700">
    <property type="term" value="F:DNA-binding transcription factor activity"/>
    <property type="evidence" value="ECO:0007669"/>
    <property type="project" value="InterPro"/>
</dbReference>
<keyword evidence="3" id="KW-0804">Transcription</keyword>
<dbReference type="InterPro" id="IPR014710">
    <property type="entry name" value="RmlC-like_jellyroll"/>
</dbReference>
<evidence type="ECO:0000256" key="3">
    <source>
        <dbReference type="ARBA" id="ARBA00023163"/>
    </source>
</evidence>
<dbReference type="AlphaFoldDB" id="A0A418VVA6"/>
<dbReference type="Proteomes" id="UP000283458">
    <property type="component" value="Unassembled WGS sequence"/>
</dbReference>
<name>A0A418VVA6_9PROT</name>
<dbReference type="RefSeq" id="WP_119831153.1">
    <property type="nucleotide sequence ID" value="NZ_QYUL01000002.1"/>
</dbReference>
<accession>A0A418VVA6</accession>
<dbReference type="InterPro" id="IPR018060">
    <property type="entry name" value="HTH_AraC"/>
</dbReference>
<keyword evidence="6" id="KW-1185">Reference proteome</keyword>
<dbReference type="Pfam" id="PF14525">
    <property type="entry name" value="AraC_binding_2"/>
    <property type="match status" value="1"/>
</dbReference>
<organism evidence="5 6">
    <name type="scientific">Azospirillum cavernae</name>
    <dbReference type="NCBI Taxonomy" id="2320860"/>
    <lineage>
        <taxon>Bacteria</taxon>
        <taxon>Pseudomonadati</taxon>
        <taxon>Pseudomonadota</taxon>
        <taxon>Alphaproteobacteria</taxon>
        <taxon>Rhodospirillales</taxon>
        <taxon>Azospirillaceae</taxon>
        <taxon>Azospirillum</taxon>
    </lineage>
</organism>
<dbReference type="Pfam" id="PF12833">
    <property type="entry name" value="HTH_18"/>
    <property type="match status" value="1"/>
</dbReference>
<comment type="caution">
    <text evidence="5">The sequence shown here is derived from an EMBL/GenBank/DDBJ whole genome shotgun (WGS) entry which is preliminary data.</text>
</comment>
<dbReference type="OrthoDB" id="110167at2"/>
<dbReference type="PANTHER" id="PTHR46796:SF10">
    <property type="entry name" value="TRANSCRIPTIONAL ACTIVATOR FEAR"/>
    <property type="match status" value="1"/>
</dbReference>
<proteinExistence type="predicted"/>
<dbReference type="SUPFAM" id="SSF46689">
    <property type="entry name" value="Homeodomain-like"/>
    <property type="match status" value="2"/>
</dbReference>
<reference evidence="5 6" key="1">
    <citation type="submission" date="2018-09" db="EMBL/GenBank/DDBJ databases">
        <authorList>
            <person name="Zhu H."/>
        </authorList>
    </citation>
    <scope>NUCLEOTIDE SEQUENCE [LARGE SCALE GENOMIC DNA]</scope>
    <source>
        <strain evidence="5 6">K2W22B-5</strain>
    </source>
</reference>
<gene>
    <name evidence="5" type="ORF">D3877_12615</name>
</gene>
<dbReference type="Gene3D" id="1.10.10.60">
    <property type="entry name" value="Homeodomain-like"/>
    <property type="match status" value="1"/>
</dbReference>
<evidence type="ECO:0000313" key="5">
    <source>
        <dbReference type="EMBL" id="RJF81064.1"/>
    </source>
</evidence>
<feature type="domain" description="HTH araC/xylS-type" evidence="4">
    <location>
        <begin position="149"/>
        <end position="247"/>
    </location>
</feature>
<dbReference type="SUPFAM" id="SSF51182">
    <property type="entry name" value="RmlC-like cupins"/>
    <property type="match status" value="1"/>
</dbReference>
<dbReference type="PANTHER" id="PTHR46796">
    <property type="entry name" value="HTH-TYPE TRANSCRIPTIONAL ACTIVATOR RHAS-RELATED"/>
    <property type="match status" value="1"/>
</dbReference>
<dbReference type="EMBL" id="QYUL01000002">
    <property type="protein sequence ID" value="RJF81064.1"/>
    <property type="molecule type" value="Genomic_DNA"/>
</dbReference>
<dbReference type="InterPro" id="IPR035418">
    <property type="entry name" value="AraC-bd_2"/>
</dbReference>
<dbReference type="InterPro" id="IPR050204">
    <property type="entry name" value="AraC_XylS_family_regulators"/>
</dbReference>
<dbReference type="GO" id="GO:0043565">
    <property type="term" value="F:sequence-specific DNA binding"/>
    <property type="evidence" value="ECO:0007669"/>
    <property type="project" value="InterPro"/>
</dbReference>
<keyword evidence="2" id="KW-0238">DNA-binding</keyword>
<sequence length="247" mass="26463">MAQPHRLTVATRSYDGRERRHAHRFHQIVLPVAGSLEMAVDAEQGRVGDGQGVIVADGTPHSFLARGSNRFVVLDLPPHALLPDAALRQADAFFAVDAALDSLIRYLASEAADAPLDDPTAHHAAALLLRALERRRAPSPDGAAGDPIARAQALMRARCGEALSVVDLAHAVGLSPSQFHERFRARAGTTPARFLNDLRLDRAEALLRSGDLPPAEVALAVGFSDQSALTRSLKRRRGVTPGALRGR</sequence>
<evidence type="ECO:0000256" key="2">
    <source>
        <dbReference type="ARBA" id="ARBA00023125"/>
    </source>
</evidence>
<dbReference type="InterPro" id="IPR011051">
    <property type="entry name" value="RmlC_Cupin_sf"/>
</dbReference>
<evidence type="ECO:0000256" key="1">
    <source>
        <dbReference type="ARBA" id="ARBA00023015"/>
    </source>
</evidence>
<protein>
    <submittedName>
        <fullName evidence="5">AraC family transcriptional regulator</fullName>
    </submittedName>
</protein>
<evidence type="ECO:0000313" key="6">
    <source>
        <dbReference type="Proteomes" id="UP000283458"/>
    </source>
</evidence>
<dbReference type="SMART" id="SM00342">
    <property type="entry name" value="HTH_ARAC"/>
    <property type="match status" value="1"/>
</dbReference>
<dbReference type="InterPro" id="IPR009057">
    <property type="entry name" value="Homeodomain-like_sf"/>
</dbReference>